<accession>A0A1G9HXK2</accession>
<dbReference type="Gene3D" id="3.40.50.360">
    <property type="match status" value="1"/>
</dbReference>
<gene>
    <name evidence="4" type="ORF">SAMN04488692_10261</name>
</gene>
<evidence type="ECO:0000313" key="4">
    <source>
        <dbReference type="EMBL" id="SDL17747.1"/>
    </source>
</evidence>
<dbReference type="PANTHER" id="PTHR43278">
    <property type="entry name" value="NAD(P)H-DEPENDENT FMN-CONTAINING OXIDOREDUCTASE YWQN-RELATED"/>
    <property type="match status" value="1"/>
</dbReference>
<proteinExistence type="predicted"/>
<dbReference type="AlphaFoldDB" id="A0A1G9HXK2"/>
<feature type="domain" description="NADPH-dependent FMN reductase-like" evidence="3">
    <location>
        <begin position="1"/>
        <end position="148"/>
    </location>
</feature>
<reference evidence="4 5" key="1">
    <citation type="submission" date="2016-10" db="EMBL/GenBank/DDBJ databases">
        <authorList>
            <person name="de Groot N.N."/>
        </authorList>
    </citation>
    <scope>NUCLEOTIDE SEQUENCE [LARGE SCALE GENOMIC DNA]</scope>
    <source>
        <strain evidence="4 5">SLAS-1</strain>
    </source>
</reference>
<organism evidence="4 5">
    <name type="scientific">Halarsenatibacter silvermanii</name>
    <dbReference type="NCBI Taxonomy" id="321763"/>
    <lineage>
        <taxon>Bacteria</taxon>
        <taxon>Bacillati</taxon>
        <taxon>Bacillota</taxon>
        <taxon>Clostridia</taxon>
        <taxon>Halanaerobiales</taxon>
        <taxon>Halarsenatibacteraceae</taxon>
        <taxon>Halarsenatibacter</taxon>
    </lineage>
</organism>
<evidence type="ECO:0000256" key="1">
    <source>
        <dbReference type="ARBA" id="ARBA00022630"/>
    </source>
</evidence>
<dbReference type="InterPro" id="IPR005025">
    <property type="entry name" value="FMN_Rdtase-like_dom"/>
</dbReference>
<dbReference type="GO" id="GO:0016491">
    <property type="term" value="F:oxidoreductase activity"/>
    <property type="evidence" value="ECO:0007669"/>
    <property type="project" value="InterPro"/>
</dbReference>
<evidence type="ECO:0000259" key="3">
    <source>
        <dbReference type="Pfam" id="PF03358"/>
    </source>
</evidence>
<evidence type="ECO:0000256" key="2">
    <source>
        <dbReference type="ARBA" id="ARBA00022643"/>
    </source>
</evidence>
<protein>
    <submittedName>
        <fullName evidence="4">Multimeric flavodoxin WrbA</fullName>
    </submittedName>
</protein>
<keyword evidence="5" id="KW-1185">Reference proteome</keyword>
<dbReference type="PANTHER" id="PTHR43278:SF1">
    <property type="entry name" value="IRON-SULFUR FLAVOPROTEIN MJ1083"/>
    <property type="match status" value="1"/>
</dbReference>
<evidence type="ECO:0000313" key="5">
    <source>
        <dbReference type="Proteomes" id="UP000199476"/>
    </source>
</evidence>
<dbReference type="STRING" id="321763.SAMN04488692_10261"/>
<keyword evidence="2" id="KW-0288">FMN</keyword>
<dbReference type="EMBL" id="FNGO01000002">
    <property type="protein sequence ID" value="SDL17747.1"/>
    <property type="molecule type" value="Genomic_DNA"/>
</dbReference>
<keyword evidence="1" id="KW-0285">Flavoprotein</keyword>
<dbReference type="InterPro" id="IPR029039">
    <property type="entry name" value="Flavoprotein-like_sf"/>
</dbReference>
<dbReference type="SUPFAM" id="SSF52218">
    <property type="entry name" value="Flavoproteins"/>
    <property type="match status" value="1"/>
</dbReference>
<dbReference type="RefSeq" id="WP_089757895.1">
    <property type="nucleotide sequence ID" value="NZ_FNGO01000002.1"/>
</dbReference>
<dbReference type="Pfam" id="PF03358">
    <property type="entry name" value="FMN_red"/>
    <property type="match status" value="1"/>
</dbReference>
<dbReference type="InterPro" id="IPR051796">
    <property type="entry name" value="ISF_SsuE-like"/>
</dbReference>
<dbReference type="Proteomes" id="UP000199476">
    <property type="component" value="Unassembled WGS sequence"/>
</dbReference>
<dbReference type="OrthoDB" id="6398207at2"/>
<sequence>MKILGIQGSPVQRGTHFLLEGALKGVRSQGADSALLDLTDYTIEHCRGCDSCLREKQCVIEDDLHRAASSMESADGLILAAPSYFASIPANFKAFLDRTRYLKMDGHKLADKPFAALASSGLKQGGGEHVIEFLHRFALLHGMVVVGGKNNPVTEPGWVVGTRKKDDGNFRKISDDEEARKLAERLGERLTAFAKKLSRGD</sequence>
<name>A0A1G9HXK2_9FIRM</name>